<gene>
    <name evidence="2" type="ORF">HALOF300_01529</name>
</gene>
<dbReference type="Gene3D" id="3.40.50.300">
    <property type="entry name" value="P-loop containing nucleotide triphosphate hydrolases"/>
    <property type="match status" value="2"/>
</dbReference>
<dbReference type="GO" id="GO:0016787">
    <property type="term" value="F:hydrolase activity"/>
    <property type="evidence" value="ECO:0007669"/>
    <property type="project" value="InterPro"/>
</dbReference>
<dbReference type="GO" id="GO:0005524">
    <property type="term" value="F:ATP binding"/>
    <property type="evidence" value="ECO:0007669"/>
    <property type="project" value="InterPro"/>
</dbReference>
<dbReference type="AlphaFoldDB" id="A0A7M4DHD2"/>
<proteinExistence type="predicted"/>
<reference evidence="2 3" key="1">
    <citation type="submission" date="2019-11" db="EMBL/GenBank/DDBJ databases">
        <authorList>
            <person name="Criscuolo A."/>
        </authorList>
    </citation>
    <scope>NUCLEOTIDE SEQUENCE [LARGE SCALE GENOMIC DNA]</scope>
    <source>
        <strain evidence="2">CIP111667</strain>
    </source>
</reference>
<name>A0A7M4DHD2_9MICO</name>
<evidence type="ECO:0000313" key="2">
    <source>
        <dbReference type="EMBL" id="VZO36325.1"/>
    </source>
</evidence>
<sequence>MRYTLKEYQGDAVRDVLGNLTRARRLFHELGDTSQFALSATTGAGKTVMAAAAIEALFYGSDEHDFAPDPSAVVLWFSDDPSLNEQTRFRLMAASDRLNHSDLVVIEHPFSHAKLSPGKVYFLNTGKLTRSSLLTRGHDDDGGHLPGLEPSSTPDMQAYTIWDTLRNTIEDGTRTLYLVQDEAHRGFGTRASSEKPTIVRRLINGHAGVPPIPVVWGISATVKRFEDAMRSAEVSESRLALPKVVVDPVRVQESGLLKDTIALDIPAESGLFDTVLLTRATRKIIASTRAWAEYTATQDDGTTSSDPVVPLMVLQLPNRPDAAEVERALATVFETWTDLPADAVAHVLGEHRTERYGRFEVPYIAPERVQDATHVRVLLAKDAISTGWDCPRAEVLMSFRPAKDATHITQLLGRMVRTPLAMRIPGNDRLNTVECLLPHFNHKTATEVVEVLTGSLEDFPGAGGSGPRVLISPQEMTPNPTVAERVWEAFEELPSESVPRVGSKPVKRLTAFAQALTTDGLRPNAGKDAHAELHAVLDGCAARYRDKVEAAVREVWTVHGETITGQTGATTAYEKFAETADDRAIQAAFREAGRAFSPALAGTYVDHLAGPEDPETGEDGLRDAHVKVAALALVPEVVADLEREATNLTGRWFGDYRVAIKDLTDERQAVYNDIRAMSVEPQRMMLTRPRNSIVETKTQDAVGDEISLPTRTGHLLSDQDGNYPLGEHTSIELEVLTKEMGRPGALAWYRNPGRASQDSLGVAWQDGPKWRSLRPDFLFFTEQAGQIRVSIVDPHSHHLRDALPKLRGMAKFAAEYGDEFHRIESLTTVDGQTRVLDVKDPHVRAAILAADDAKALYLSNVAGNY</sequence>
<dbReference type="EMBL" id="CACRYJ010000019">
    <property type="protein sequence ID" value="VZO36325.1"/>
    <property type="molecule type" value="Genomic_DNA"/>
</dbReference>
<keyword evidence="3" id="KW-1185">Reference proteome</keyword>
<evidence type="ECO:0000313" key="3">
    <source>
        <dbReference type="Proteomes" id="UP000419743"/>
    </source>
</evidence>
<dbReference type="SUPFAM" id="SSF52540">
    <property type="entry name" value="P-loop containing nucleoside triphosphate hydrolases"/>
    <property type="match status" value="1"/>
</dbReference>
<dbReference type="PANTHER" id="PTHR47396:SF1">
    <property type="entry name" value="ATP-DEPENDENT HELICASE IRC3-RELATED"/>
    <property type="match status" value="1"/>
</dbReference>
<dbReference type="RefSeq" id="WP_156740355.1">
    <property type="nucleotide sequence ID" value="NZ_CACRYJ010000019.1"/>
</dbReference>
<evidence type="ECO:0000259" key="1">
    <source>
        <dbReference type="Pfam" id="PF04851"/>
    </source>
</evidence>
<comment type="caution">
    <text evidence="2">The sequence shown here is derived from an EMBL/GenBank/DDBJ whole genome shotgun (WGS) entry which is preliminary data.</text>
</comment>
<dbReference type="InterPro" id="IPR027417">
    <property type="entry name" value="P-loop_NTPase"/>
</dbReference>
<organism evidence="2 3">
    <name type="scientific">Occultella aeris</name>
    <dbReference type="NCBI Taxonomy" id="2761496"/>
    <lineage>
        <taxon>Bacteria</taxon>
        <taxon>Bacillati</taxon>
        <taxon>Actinomycetota</taxon>
        <taxon>Actinomycetes</taxon>
        <taxon>Micrococcales</taxon>
        <taxon>Ruaniaceae</taxon>
        <taxon>Occultella</taxon>
    </lineage>
</organism>
<dbReference type="InterPro" id="IPR050742">
    <property type="entry name" value="Helicase_Restrict-Modif_Enz"/>
</dbReference>
<dbReference type="InterPro" id="IPR006935">
    <property type="entry name" value="Helicase/UvrB_N"/>
</dbReference>
<dbReference type="PANTHER" id="PTHR47396">
    <property type="entry name" value="TYPE I RESTRICTION ENZYME ECOKI R PROTEIN"/>
    <property type="match status" value="1"/>
</dbReference>
<dbReference type="Pfam" id="PF04851">
    <property type="entry name" value="ResIII"/>
    <property type="match status" value="1"/>
</dbReference>
<dbReference type="Proteomes" id="UP000419743">
    <property type="component" value="Unassembled WGS sequence"/>
</dbReference>
<protein>
    <submittedName>
        <fullName evidence="2">Type III restriction enzyme, res subunit</fullName>
    </submittedName>
</protein>
<feature type="domain" description="Helicase/UvrB N-terminal" evidence="1">
    <location>
        <begin position="3"/>
        <end position="189"/>
    </location>
</feature>
<accession>A0A7M4DHD2</accession>
<dbReference type="GO" id="GO:0005829">
    <property type="term" value="C:cytosol"/>
    <property type="evidence" value="ECO:0007669"/>
    <property type="project" value="TreeGrafter"/>
</dbReference>
<dbReference type="GO" id="GO:0003677">
    <property type="term" value="F:DNA binding"/>
    <property type="evidence" value="ECO:0007669"/>
    <property type="project" value="InterPro"/>
</dbReference>